<sequence>MRAVVDVVQDLCMTSMDAMSWSDLDVHRGRVLGDLRDGHCFFISDTQHLIVSYQDAGTISDASLANTLLGRSHQVLGTDPLPSRTVAQDRDYRGASLQNQGQERSHIARCPGSWYHSLPISHLCRISLRAAERAAGAMRGVFLVSWRIGGEGAAVVSV</sequence>
<accession>A0ABY2GUZ1</accession>
<reference evidence="1 2" key="1">
    <citation type="submission" date="2018-01" db="EMBL/GenBank/DDBJ databases">
        <title>Genome characterization of the sugarcane-associated fungus Trichoderma ghanense CCMA-1212 and their application in lignocelulose bioconversion.</title>
        <authorList>
            <person name="Steindorff A.S."/>
            <person name="Mendes T.D."/>
            <person name="Vilela E.S.D."/>
            <person name="Rodrigues D.S."/>
            <person name="Formighieri E.F."/>
            <person name="Melo I.S."/>
            <person name="Favaro L.C.L."/>
        </authorList>
    </citation>
    <scope>NUCLEOTIDE SEQUENCE [LARGE SCALE GENOMIC DNA]</scope>
    <source>
        <strain evidence="1 2">CCMA-1212</strain>
    </source>
</reference>
<proteinExistence type="predicted"/>
<dbReference type="EMBL" id="PPTA01000013">
    <property type="protein sequence ID" value="TFA99751.1"/>
    <property type="molecule type" value="Genomic_DNA"/>
</dbReference>
<keyword evidence="2" id="KW-1185">Reference proteome</keyword>
<gene>
    <name evidence="1" type="ORF">CCMA1212_008422</name>
</gene>
<organism evidence="1 2">
    <name type="scientific">Trichoderma ghanense</name>
    <dbReference type="NCBI Taxonomy" id="65468"/>
    <lineage>
        <taxon>Eukaryota</taxon>
        <taxon>Fungi</taxon>
        <taxon>Dikarya</taxon>
        <taxon>Ascomycota</taxon>
        <taxon>Pezizomycotina</taxon>
        <taxon>Sordariomycetes</taxon>
        <taxon>Hypocreomycetidae</taxon>
        <taxon>Hypocreales</taxon>
        <taxon>Hypocreaceae</taxon>
        <taxon>Trichoderma</taxon>
    </lineage>
</organism>
<dbReference type="RefSeq" id="XP_073555953.1">
    <property type="nucleotide sequence ID" value="XM_073705556.1"/>
</dbReference>
<evidence type="ECO:0000313" key="1">
    <source>
        <dbReference type="EMBL" id="TFA99751.1"/>
    </source>
</evidence>
<name>A0ABY2GUZ1_9HYPO</name>
<evidence type="ECO:0000313" key="2">
    <source>
        <dbReference type="Proteomes" id="UP001642720"/>
    </source>
</evidence>
<dbReference type="Proteomes" id="UP001642720">
    <property type="component" value="Unassembled WGS sequence"/>
</dbReference>
<protein>
    <submittedName>
        <fullName evidence="1">Uncharacterized protein</fullName>
    </submittedName>
</protein>
<comment type="caution">
    <text evidence="1">The sequence shown here is derived from an EMBL/GenBank/DDBJ whole genome shotgun (WGS) entry which is preliminary data.</text>
</comment>
<dbReference type="GeneID" id="300580006"/>